<feature type="transmembrane region" description="Helical" evidence="5">
    <location>
        <begin position="137"/>
        <end position="159"/>
    </location>
</feature>
<keyword evidence="4 5" id="KW-0472">Membrane</keyword>
<dbReference type="EMBL" id="JAPTGG010000003">
    <property type="protein sequence ID" value="MCZ0864668.1"/>
    <property type="molecule type" value="Genomic_DNA"/>
</dbReference>
<evidence type="ECO:0000313" key="8">
    <source>
        <dbReference type="Proteomes" id="UP001069090"/>
    </source>
</evidence>
<comment type="caution">
    <text evidence="7">The sequence shown here is derived from an EMBL/GenBank/DDBJ whole genome shotgun (WGS) entry which is preliminary data.</text>
</comment>
<evidence type="ECO:0000259" key="6">
    <source>
        <dbReference type="Pfam" id="PF04893"/>
    </source>
</evidence>
<feature type="transmembrane region" description="Helical" evidence="5">
    <location>
        <begin position="165"/>
        <end position="183"/>
    </location>
</feature>
<name>A0A9J6RJS9_9GAMM</name>
<comment type="subcellular location">
    <subcellularLocation>
        <location evidence="1">Membrane</location>
        <topology evidence="1">Multi-pass membrane protein</topology>
    </subcellularLocation>
</comment>
<feature type="transmembrane region" description="Helical" evidence="5">
    <location>
        <begin position="70"/>
        <end position="91"/>
    </location>
</feature>
<evidence type="ECO:0000256" key="1">
    <source>
        <dbReference type="ARBA" id="ARBA00004141"/>
    </source>
</evidence>
<accession>A0A9J6RJS9</accession>
<keyword evidence="8" id="KW-1185">Reference proteome</keyword>
<sequence length="203" mass="21775">MILQHALGLMTHPDDEWESIEKEHAPPTTVITAYTCILAAIAPLCAYFSTTQIGWRVGDGALIKLSSASAVELCLLTYFAMLIGVFALGWMIDWMAETYGGKHENNAASGIALAAYSSTPIFLAGLALLYPAPWFNLLVFVAAALYSCFLMLDGIPIVMHIEKDRAVFFGGAILAVALVLLVSTRVGSVLIWSVGFAPEFIGG</sequence>
<protein>
    <submittedName>
        <fullName evidence="7">Yip1 family protein</fullName>
    </submittedName>
</protein>
<dbReference type="GO" id="GO:0016020">
    <property type="term" value="C:membrane"/>
    <property type="evidence" value="ECO:0007669"/>
    <property type="project" value="UniProtKB-SubCell"/>
</dbReference>
<dbReference type="InterPro" id="IPR006977">
    <property type="entry name" value="Yip1_dom"/>
</dbReference>
<evidence type="ECO:0000256" key="2">
    <source>
        <dbReference type="ARBA" id="ARBA00022692"/>
    </source>
</evidence>
<dbReference type="Pfam" id="PF04893">
    <property type="entry name" value="Yip1"/>
    <property type="match status" value="1"/>
</dbReference>
<dbReference type="AlphaFoldDB" id="A0A9J6RJS9"/>
<organism evidence="7 8">
    <name type="scientific">Dasania phycosphaerae</name>
    <dbReference type="NCBI Taxonomy" id="2950436"/>
    <lineage>
        <taxon>Bacteria</taxon>
        <taxon>Pseudomonadati</taxon>
        <taxon>Pseudomonadota</taxon>
        <taxon>Gammaproteobacteria</taxon>
        <taxon>Cellvibrionales</taxon>
        <taxon>Spongiibacteraceae</taxon>
        <taxon>Dasania</taxon>
    </lineage>
</organism>
<evidence type="ECO:0000313" key="7">
    <source>
        <dbReference type="EMBL" id="MCZ0864668.1"/>
    </source>
</evidence>
<evidence type="ECO:0000256" key="5">
    <source>
        <dbReference type="SAM" id="Phobius"/>
    </source>
</evidence>
<keyword evidence="2 5" id="KW-0812">Transmembrane</keyword>
<evidence type="ECO:0000256" key="4">
    <source>
        <dbReference type="ARBA" id="ARBA00023136"/>
    </source>
</evidence>
<dbReference type="RefSeq" id="WP_258330819.1">
    <property type="nucleotide sequence ID" value="NZ_JAPTGG010000003.1"/>
</dbReference>
<keyword evidence="3 5" id="KW-1133">Transmembrane helix</keyword>
<feature type="transmembrane region" description="Helical" evidence="5">
    <location>
        <begin position="111"/>
        <end position="130"/>
    </location>
</feature>
<feature type="transmembrane region" description="Helical" evidence="5">
    <location>
        <begin position="31"/>
        <end position="49"/>
    </location>
</feature>
<evidence type="ECO:0000256" key="3">
    <source>
        <dbReference type="ARBA" id="ARBA00022989"/>
    </source>
</evidence>
<dbReference type="Proteomes" id="UP001069090">
    <property type="component" value="Unassembled WGS sequence"/>
</dbReference>
<reference evidence="7 8" key="1">
    <citation type="submission" date="2022-12" db="EMBL/GenBank/DDBJ databases">
        <title>Dasania phycosphaerae sp. nov., isolated from particulate material of the south coast of Korea.</title>
        <authorList>
            <person name="Jiang Y."/>
        </authorList>
    </citation>
    <scope>NUCLEOTIDE SEQUENCE [LARGE SCALE GENOMIC DNA]</scope>
    <source>
        <strain evidence="7 8">GY-19</strain>
    </source>
</reference>
<feature type="domain" description="Yip1" evidence="6">
    <location>
        <begin position="8"/>
        <end position="183"/>
    </location>
</feature>
<gene>
    <name evidence="7" type="ORF">O0V09_05620</name>
</gene>
<proteinExistence type="predicted"/>